<dbReference type="AlphaFoldDB" id="A0AAV2S6N5"/>
<feature type="chain" id="PRO_5043819599" evidence="1">
    <location>
        <begin position="20"/>
        <end position="144"/>
    </location>
</feature>
<sequence length="144" mass="16125">MLHTPLLVFVSVVLGVAFAAPALRPVVHQHQDTPRLLSVVRQQQDSPQLLQVVRQKDDIPQLLSVVHLQDTPQQRPVFYQGQGGFHGSSGTNHGRNPPQLRTVVHQQPDTTQLRTVIHQQQSSPQLLSVVRQPVYNPQVRPVSQ</sequence>
<comment type="caution">
    <text evidence="2">The sequence shown here is derived from an EMBL/GenBank/DDBJ whole genome shotgun (WGS) entry which is preliminary data.</text>
</comment>
<evidence type="ECO:0000313" key="3">
    <source>
        <dbReference type="Proteomes" id="UP001497623"/>
    </source>
</evidence>
<protein>
    <submittedName>
        <fullName evidence="2">Uncharacterized protein</fullName>
    </submittedName>
</protein>
<proteinExistence type="predicted"/>
<reference evidence="2 3" key="1">
    <citation type="submission" date="2024-05" db="EMBL/GenBank/DDBJ databases">
        <authorList>
            <person name="Wallberg A."/>
        </authorList>
    </citation>
    <scope>NUCLEOTIDE SEQUENCE [LARGE SCALE GENOMIC DNA]</scope>
</reference>
<keyword evidence="3" id="KW-1185">Reference proteome</keyword>
<dbReference type="Proteomes" id="UP001497623">
    <property type="component" value="Unassembled WGS sequence"/>
</dbReference>
<evidence type="ECO:0000256" key="1">
    <source>
        <dbReference type="SAM" id="SignalP"/>
    </source>
</evidence>
<evidence type="ECO:0000313" key="2">
    <source>
        <dbReference type="EMBL" id="CAL4168503.1"/>
    </source>
</evidence>
<dbReference type="EMBL" id="CAXKWB010049392">
    <property type="protein sequence ID" value="CAL4168503.1"/>
    <property type="molecule type" value="Genomic_DNA"/>
</dbReference>
<gene>
    <name evidence="2" type="ORF">MNOR_LOCUS33707</name>
</gene>
<organism evidence="2 3">
    <name type="scientific">Meganyctiphanes norvegica</name>
    <name type="common">Northern krill</name>
    <name type="synonym">Thysanopoda norvegica</name>
    <dbReference type="NCBI Taxonomy" id="48144"/>
    <lineage>
        <taxon>Eukaryota</taxon>
        <taxon>Metazoa</taxon>
        <taxon>Ecdysozoa</taxon>
        <taxon>Arthropoda</taxon>
        <taxon>Crustacea</taxon>
        <taxon>Multicrustacea</taxon>
        <taxon>Malacostraca</taxon>
        <taxon>Eumalacostraca</taxon>
        <taxon>Eucarida</taxon>
        <taxon>Euphausiacea</taxon>
        <taxon>Euphausiidae</taxon>
        <taxon>Meganyctiphanes</taxon>
    </lineage>
</organism>
<feature type="signal peptide" evidence="1">
    <location>
        <begin position="1"/>
        <end position="19"/>
    </location>
</feature>
<keyword evidence="1" id="KW-0732">Signal</keyword>
<name>A0AAV2S6N5_MEGNR</name>
<accession>A0AAV2S6N5</accession>